<dbReference type="EC" id="3.1.11.2" evidence="3"/>
<dbReference type="SUPFAM" id="SSF56219">
    <property type="entry name" value="DNase I-like"/>
    <property type="match status" value="1"/>
</dbReference>
<dbReference type="InterPro" id="IPR005135">
    <property type="entry name" value="Endo/exonuclease/phosphatase"/>
</dbReference>
<dbReference type="InterPro" id="IPR036691">
    <property type="entry name" value="Endo/exonu/phosph_ase_sf"/>
</dbReference>
<evidence type="ECO:0000256" key="5">
    <source>
        <dbReference type="ARBA" id="ARBA00022801"/>
    </source>
</evidence>
<evidence type="ECO:0000256" key="7">
    <source>
        <dbReference type="PIRSR" id="PIRSR604808-2"/>
    </source>
</evidence>
<dbReference type="PANTHER" id="PTHR22748">
    <property type="entry name" value="AP ENDONUCLEASE"/>
    <property type="match status" value="1"/>
</dbReference>
<protein>
    <recommendedName>
        <fullName evidence="3">exodeoxyribonuclease III</fullName>
        <ecNumber evidence="3">3.1.11.2</ecNumber>
    </recommendedName>
</protein>
<feature type="region of interest" description="Disordered" evidence="8">
    <location>
        <begin position="1"/>
        <end position="46"/>
    </location>
</feature>
<dbReference type="EMBL" id="OB666570">
    <property type="protein sequence ID" value="CAD7233590.1"/>
    <property type="molecule type" value="Genomic_DNA"/>
</dbReference>
<evidence type="ECO:0000256" key="4">
    <source>
        <dbReference type="ARBA" id="ARBA00022723"/>
    </source>
</evidence>
<dbReference type="GO" id="GO:0003677">
    <property type="term" value="F:DNA binding"/>
    <property type="evidence" value="ECO:0007669"/>
    <property type="project" value="InterPro"/>
</dbReference>
<proteinExistence type="inferred from homology"/>
<feature type="domain" description="Endonuclease/exonuclease/phosphatase" evidence="9">
    <location>
        <begin position="60"/>
        <end position="145"/>
    </location>
</feature>
<accession>A0A7R8ZTA2</accession>
<sequence length="153" mass="16815">MPRKRKSSATEESPVEETSKGRKRSKSAGEPSTPKTPLNPTGTDLSSIDFETIAQGHLYVEAEKPDILCLQETKCELGDLPKEARHLADYHLAYLGSPMKKGHGGVAIYSKEKPLSTTYGLKGHTFDNSGRLITVEFDKFFLVNTCELSVRSG</sequence>
<evidence type="ECO:0000256" key="2">
    <source>
        <dbReference type="ARBA" id="ARBA00007092"/>
    </source>
</evidence>
<name>A0A7R8ZTA2_9CRUS</name>
<comment type="cofactor">
    <cofactor evidence="7">
        <name>Mg(2+)</name>
        <dbReference type="ChEBI" id="CHEBI:18420"/>
    </cofactor>
    <cofactor evidence="7">
        <name>Mn(2+)</name>
        <dbReference type="ChEBI" id="CHEBI:29035"/>
    </cofactor>
    <text evidence="7">Probably binds two magnesium or manganese ions per subunit.</text>
</comment>
<evidence type="ECO:0000256" key="1">
    <source>
        <dbReference type="ARBA" id="ARBA00000493"/>
    </source>
</evidence>
<dbReference type="Gene3D" id="3.60.10.10">
    <property type="entry name" value="Endonuclease/exonuclease/phosphatase"/>
    <property type="match status" value="1"/>
</dbReference>
<dbReference type="AlphaFoldDB" id="A0A7R8ZTA2"/>
<evidence type="ECO:0000256" key="8">
    <source>
        <dbReference type="SAM" id="MobiDB-lite"/>
    </source>
</evidence>
<dbReference type="PANTHER" id="PTHR22748:SF6">
    <property type="entry name" value="DNA-(APURINIC OR APYRIMIDINIC SITE) ENDONUCLEASE"/>
    <property type="match status" value="1"/>
</dbReference>
<feature type="non-terminal residue" evidence="10">
    <location>
        <position position="1"/>
    </location>
</feature>
<dbReference type="InterPro" id="IPR020847">
    <property type="entry name" value="AP_endonuclease_F1_BS"/>
</dbReference>
<dbReference type="PROSITE" id="PS00726">
    <property type="entry name" value="AP_NUCLEASE_F1_1"/>
    <property type="match status" value="1"/>
</dbReference>
<keyword evidence="6 7" id="KW-0460">Magnesium</keyword>
<keyword evidence="7" id="KW-0464">Manganese</keyword>
<dbReference type="GO" id="GO:0008311">
    <property type="term" value="F:double-stranded DNA 3'-5' DNA exonuclease activity"/>
    <property type="evidence" value="ECO:0007669"/>
    <property type="project" value="UniProtKB-EC"/>
</dbReference>
<comment type="similarity">
    <text evidence="2">Belongs to the DNA repair enzymes AP/ExoA family.</text>
</comment>
<evidence type="ECO:0000313" key="10">
    <source>
        <dbReference type="EMBL" id="CAD7233590.1"/>
    </source>
</evidence>
<keyword evidence="5" id="KW-0378">Hydrolase</keyword>
<evidence type="ECO:0000259" key="9">
    <source>
        <dbReference type="Pfam" id="PF03372"/>
    </source>
</evidence>
<dbReference type="InterPro" id="IPR004808">
    <property type="entry name" value="AP_endonuc_1"/>
</dbReference>
<feature type="compositionally biased region" description="Polar residues" evidence="8">
    <location>
        <begin position="33"/>
        <end position="46"/>
    </location>
</feature>
<dbReference type="OrthoDB" id="498125at2759"/>
<dbReference type="GO" id="GO:0006284">
    <property type="term" value="P:base-excision repair"/>
    <property type="evidence" value="ECO:0007669"/>
    <property type="project" value="TreeGrafter"/>
</dbReference>
<dbReference type="GO" id="GO:0005634">
    <property type="term" value="C:nucleus"/>
    <property type="evidence" value="ECO:0007669"/>
    <property type="project" value="TreeGrafter"/>
</dbReference>
<dbReference type="GO" id="GO:0008081">
    <property type="term" value="F:phosphoric diester hydrolase activity"/>
    <property type="evidence" value="ECO:0007669"/>
    <property type="project" value="TreeGrafter"/>
</dbReference>
<dbReference type="GO" id="GO:0003906">
    <property type="term" value="F:DNA-(apurinic or apyrimidinic site) endonuclease activity"/>
    <property type="evidence" value="ECO:0007669"/>
    <property type="project" value="TreeGrafter"/>
</dbReference>
<comment type="catalytic activity">
    <reaction evidence="1">
        <text>Exonucleolytic cleavage in the 3'- to 5'-direction to yield nucleoside 5'-phosphates.</text>
        <dbReference type="EC" id="3.1.11.2"/>
    </reaction>
</comment>
<evidence type="ECO:0000256" key="3">
    <source>
        <dbReference type="ARBA" id="ARBA00012115"/>
    </source>
</evidence>
<dbReference type="Pfam" id="PF03372">
    <property type="entry name" value="Exo_endo_phos"/>
    <property type="match status" value="1"/>
</dbReference>
<gene>
    <name evidence="10" type="ORF">CTOB1V02_LOCUS11411</name>
</gene>
<keyword evidence="4 7" id="KW-0479">Metal-binding</keyword>
<organism evidence="10">
    <name type="scientific">Cyprideis torosa</name>
    <dbReference type="NCBI Taxonomy" id="163714"/>
    <lineage>
        <taxon>Eukaryota</taxon>
        <taxon>Metazoa</taxon>
        <taxon>Ecdysozoa</taxon>
        <taxon>Arthropoda</taxon>
        <taxon>Crustacea</taxon>
        <taxon>Oligostraca</taxon>
        <taxon>Ostracoda</taxon>
        <taxon>Podocopa</taxon>
        <taxon>Podocopida</taxon>
        <taxon>Cytherocopina</taxon>
        <taxon>Cytheroidea</taxon>
        <taxon>Cytherideidae</taxon>
        <taxon>Cyprideis</taxon>
    </lineage>
</organism>
<evidence type="ECO:0000256" key="6">
    <source>
        <dbReference type="ARBA" id="ARBA00022842"/>
    </source>
</evidence>
<reference evidence="10" key="1">
    <citation type="submission" date="2020-11" db="EMBL/GenBank/DDBJ databases">
        <authorList>
            <person name="Tran Van P."/>
        </authorList>
    </citation>
    <scope>NUCLEOTIDE SEQUENCE</scope>
</reference>
<dbReference type="GO" id="GO:0046872">
    <property type="term" value="F:metal ion binding"/>
    <property type="evidence" value="ECO:0007669"/>
    <property type="project" value="UniProtKB-KW"/>
</dbReference>
<feature type="binding site" evidence="7">
    <location>
        <position position="72"/>
    </location>
    <ligand>
        <name>Mg(2+)</name>
        <dbReference type="ChEBI" id="CHEBI:18420"/>
        <label>1</label>
    </ligand>
</feature>